<accession>A0A842I748</accession>
<reference evidence="3 4" key="1">
    <citation type="journal article" date="2017" name="Int. J. Syst. Evol. Microbiol.">
        <title>Gemmobacter straminiformis sp. nov., isolated from an artificial fountain.</title>
        <authorList>
            <person name="Kang J.Y."/>
            <person name="Kim M.J."/>
            <person name="Chun J."/>
            <person name="Son K.P."/>
            <person name="Jahng K.Y."/>
        </authorList>
    </citation>
    <scope>NUCLEOTIDE SEQUENCE [LARGE SCALE GENOMIC DNA]</scope>
    <source>
        <strain evidence="3 4">CAM-8</strain>
    </source>
</reference>
<feature type="compositionally biased region" description="Low complexity" evidence="1">
    <location>
        <begin position="102"/>
        <end position="114"/>
    </location>
</feature>
<proteinExistence type="predicted"/>
<name>A0A842I748_9RHOB</name>
<evidence type="ECO:0000313" key="3">
    <source>
        <dbReference type="EMBL" id="MBC2835902.1"/>
    </source>
</evidence>
<gene>
    <name evidence="3" type="ORF">H7F16_10340</name>
</gene>
<dbReference type="Proteomes" id="UP000555411">
    <property type="component" value="Unassembled WGS sequence"/>
</dbReference>
<organism evidence="3 4">
    <name type="scientific">Paragemmobacter straminiformis</name>
    <dbReference type="NCBI Taxonomy" id="2045119"/>
    <lineage>
        <taxon>Bacteria</taxon>
        <taxon>Pseudomonadati</taxon>
        <taxon>Pseudomonadota</taxon>
        <taxon>Alphaproteobacteria</taxon>
        <taxon>Rhodobacterales</taxon>
        <taxon>Paracoccaceae</taxon>
        <taxon>Paragemmobacter</taxon>
    </lineage>
</organism>
<keyword evidence="4" id="KW-1185">Reference proteome</keyword>
<feature type="compositionally biased region" description="Low complexity" evidence="1">
    <location>
        <begin position="122"/>
        <end position="145"/>
    </location>
</feature>
<dbReference type="Pfam" id="PF01476">
    <property type="entry name" value="LysM"/>
    <property type="match status" value="1"/>
</dbReference>
<dbReference type="PROSITE" id="PS51782">
    <property type="entry name" value="LYSM"/>
    <property type="match status" value="1"/>
</dbReference>
<dbReference type="InterPro" id="IPR052196">
    <property type="entry name" value="Bact_Kbp"/>
</dbReference>
<dbReference type="PANTHER" id="PTHR34700:SF4">
    <property type="entry name" value="PHAGE-LIKE ELEMENT PBSX PROTEIN XKDP"/>
    <property type="match status" value="1"/>
</dbReference>
<dbReference type="InterPro" id="IPR018392">
    <property type="entry name" value="LysM"/>
</dbReference>
<dbReference type="EMBL" id="JACLQD010000002">
    <property type="protein sequence ID" value="MBC2835902.1"/>
    <property type="molecule type" value="Genomic_DNA"/>
</dbReference>
<feature type="region of interest" description="Disordered" evidence="1">
    <location>
        <begin position="102"/>
        <end position="145"/>
    </location>
</feature>
<evidence type="ECO:0000259" key="2">
    <source>
        <dbReference type="PROSITE" id="PS51782"/>
    </source>
</evidence>
<dbReference type="AlphaFoldDB" id="A0A842I748"/>
<dbReference type="InterPro" id="IPR036779">
    <property type="entry name" value="LysM_dom_sf"/>
</dbReference>
<sequence>MASNVTVDSISYTADGDVRLAGRGLGGSVVRVYLDNRQVGDGLIDAAGSWGLTLIGIEPGIYTLRVDQLDGSGTVTSRFETPFKRETVEALAAAAEAATAAAEPAADGAATDGTGANGTGTDGTAADATGGEAEGAGASAAATAEGPVSVTVQPGFTLWRIARETMGEGVMYVQVFEANKAQIRDPNLIYPGQVFTIPKP</sequence>
<feature type="domain" description="LysM" evidence="2">
    <location>
        <begin position="148"/>
        <end position="197"/>
    </location>
</feature>
<comment type="caution">
    <text evidence="3">The sequence shown here is derived from an EMBL/GenBank/DDBJ whole genome shotgun (WGS) entry which is preliminary data.</text>
</comment>
<evidence type="ECO:0000313" key="4">
    <source>
        <dbReference type="Proteomes" id="UP000555411"/>
    </source>
</evidence>
<dbReference type="CDD" id="cd00118">
    <property type="entry name" value="LysM"/>
    <property type="match status" value="1"/>
</dbReference>
<dbReference type="Gene3D" id="3.10.350.10">
    <property type="entry name" value="LysM domain"/>
    <property type="match status" value="1"/>
</dbReference>
<dbReference type="PANTHER" id="PTHR34700">
    <property type="entry name" value="POTASSIUM BINDING PROTEIN KBP"/>
    <property type="match status" value="1"/>
</dbReference>
<evidence type="ECO:0000256" key="1">
    <source>
        <dbReference type="SAM" id="MobiDB-lite"/>
    </source>
</evidence>
<dbReference type="SUPFAM" id="SSF54106">
    <property type="entry name" value="LysM domain"/>
    <property type="match status" value="1"/>
</dbReference>
<protein>
    <submittedName>
        <fullName evidence="3">LysM peptidoglycan-binding domain-containing protein</fullName>
    </submittedName>
</protein>